<reference evidence="2 3" key="1">
    <citation type="submission" date="2006-02" db="EMBL/GenBank/DDBJ databases">
        <authorList>
            <person name="Amann R."/>
            <person name="Ferriera S."/>
            <person name="Johnson J."/>
            <person name="Kravitz S."/>
            <person name="Halpern A."/>
            <person name="Remington K."/>
            <person name="Beeson K."/>
            <person name="Tran B."/>
            <person name="Rogers Y.-H."/>
            <person name="Friedman R."/>
            <person name="Venter J.C."/>
        </authorList>
    </citation>
    <scope>NUCLEOTIDE SEQUENCE [LARGE SCALE GENOMIC DNA]</scope>
    <source>
        <strain evidence="2 3">DSM 3645</strain>
    </source>
</reference>
<feature type="compositionally biased region" description="Basic and acidic residues" evidence="1">
    <location>
        <begin position="7"/>
        <end position="20"/>
    </location>
</feature>
<protein>
    <submittedName>
        <fullName evidence="2">Uncharacterized protein</fullName>
    </submittedName>
</protein>
<dbReference type="EMBL" id="AANZ01000002">
    <property type="protein sequence ID" value="EAQ82231.1"/>
    <property type="molecule type" value="Genomic_DNA"/>
</dbReference>
<feature type="region of interest" description="Disordered" evidence="1">
    <location>
        <begin position="1"/>
        <end position="20"/>
    </location>
</feature>
<proteinExistence type="predicted"/>
<evidence type="ECO:0000256" key="1">
    <source>
        <dbReference type="SAM" id="MobiDB-lite"/>
    </source>
</evidence>
<gene>
    <name evidence="2" type="ORF">DSM3645_00915</name>
</gene>
<name>A3ZMQ5_9BACT</name>
<sequence>MKSHSGRRLDIVTETVIDRN</sequence>
<dbReference type="HOGENOM" id="CLU_3428111_0_0_0"/>
<comment type="caution">
    <text evidence="2">The sequence shown here is derived from an EMBL/GenBank/DDBJ whole genome shotgun (WGS) entry which is preliminary data.</text>
</comment>
<dbReference type="AlphaFoldDB" id="A3ZMQ5"/>
<dbReference type="Proteomes" id="UP000004358">
    <property type="component" value="Unassembled WGS sequence"/>
</dbReference>
<evidence type="ECO:0000313" key="3">
    <source>
        <dbReference type="Proteomes" id="UP000004358"/>
    </source>
</evidence>
<accession>A3ZMQ5</accession>
<evidence type="ECO:0000313" key="2">
    <source>
        <dbReference type="EMBL" id="EAQ82231.1"/>
    </source>
</evidence>
<organism evidence="2 3">
    <name type="scientific">Blastopirellula marina DSM 3645</name>
    <dbReference type="NCBI Taxonomy" id="314230"/>
    <lineage>
        <taxon>Bacteria</taxon>
        <taxon>Pseudomonadati</taxon>
        <taxon>Planctomycetota</taxon>
        <taxon>Planctomycetia</taxon>
        <taxon>Pirellulales</taxon>
        <taxon>Pirellulaceae</taxon>
        <taxon>Blastopirellula</taxon>
    </lineage>
</organism>